<dbReference type="AlphaFoldDB" id="A0A0L0CS66"/>
<dbReference type="Proteomes" id="UP000037069">
    <property type="component" value="Unassembled WGS sequence"/>
</dbReference>
<organism evidence="1 2">
    <name type="scientific">Lucilia cuprina</name>
    <name type="common">Green bottle fly</name>
    <name type="synonym">Australian sheep blowfly</name>
    <dbReference type="NCBI Taxonomy" id="7375"/>
    <lineage>
        <taxon>Eukaryota</taxon>
        <taxon>Metazoa</taxon>
        <taxon>Ecdysozoa</taxon>
        <taxon>Arthropoda</taxon>
        <taxon>Hexapoda</taxon>
        <taxon>Insecta</taxon>
        <taxon>Pterygota</taxon>
        <taxon>Neoptera</taxon>
        <taxon>Endopterygota</taxon>
        <taxon>Diptera</taxon>
        <taxon>Brachycera</taxon>
        <taxon>Muscomorpha</taxon>
        <taxon>Oestroidea</taxon>
        <taxon>Calliphoridae</taxon>
        <taxon>Luciliinae</taxon>
        <taxon>Lucilia</taxon>
    </lineage>
</organism>
<proteinExistence type="predicted"/>
<sequence length="128" mass="14441">MVTSFERFLRLARFYWDGGGCCISLEAIFAEFHFCILKFQNTTTVSPGFFQFLSRNSMIKTIQDLVQMPTGGSFSFGDGPKCRTDKWTKDTAASHEVRRRPGTAYLSQLTYISIGRSAIRHPLTPTVA</sequence>
<evidence type="ECO:0000313" key="2">
    <source>
        <dbReference type="Proteomes" id="UP000037069"/>
    </source>
</evidence>
<accession>A0A0L0CS66</accession>
<protein>
    <submittedName>
        <fullName evidence="1">Uncharacterized protein</fullName>
    </submittedName>
</protein>
<keyword evidence="2" id="KW-1185">Reference proteome</keyword>
<gene>
    <name evidence="1" type="ORF">FF38_10646</name>
</gene>
<reference evidence="1 2" key="1">
    <citation type="journal article" date="2015" name="Nat. Commun.">
        <title>Lucilia cuprina genome unlocks parasitic fly biology to underpin future interventions.</title>
        <authorList>
            <person name="Anstead C.A."/>
            <person name="Korhonen P.K."/>
            <person name="Young N.D."/>
            <person name="Hall R.S."/>
            <person name="Jex A.R."/>
            <person name="Murali S.C."/>
            <person name="Hughes D.S."/>
            <person name="Lee S.F."/>
            <person name="Perry T."/>
            <person name="Stroehlein A.J."/>
            <person name="Ansell B.R."/>
            <person name="Breugelmans B."/>
            <person name="Hofmann A."/>
            <person name="Qu J."/>
            <person name="Dugan S."/>
            <person name="Lee S.L."/>
            <person name="Chao H."/>
            <person name="Dinh H."/>
            <person name="Han Y."/>
            <person name="Doddapaneni H.V."/>
            <person name="Worley K.C."/>
            <person name="Muzny D.M."/>
            <person name="Ioannidis P."/>
            <person name="Waterhouse R.M."/>
            <person name="Zdobnov E.M."/>
            <person name="James P.J."/>
            <person name="Bagnall N.H."/>
            <person name="Kotze A.C."/>
            <person name="Gibbs R.A."/>
            <person name="Richards S."/>
            <person name="Batterham P."/>
            <person name="Gasser R.B."/>
        </authorList>
    </citation>
    <scope>NUCLEOTIDE SEQUENCE [LARGE SCALE GENOMIC DNA]</scope>
    <source>
        <strain evidence="1 2">LS</strain>
        <tissue evidence="1">Full body</tissue>
    </source>
</reference>
<name>A0A0L0CS66_LUCCU</name>
<comment type="caution">
    <text evidence="1">The sequence shown here is derived from an EMBL/GenBank/DDBJ whole genome shotgun (WGS) entry which is preliminary data.</text>
</comment>
<evidence type="ECO:0000313" key="1">
    <source>
        <dbReference type="EMBL" id="KNC34264.1"/>
    </source>
</evidence>
<dbReference type="EMBL" id="JRES01000082">
    <property type="protein sequence ID" value="KNC34264.1"/>
    <property type="molecule type" value="Genomic_DNA"/>
</dbReference>